<evidence type="ECO:0000313" key="2">
    <source>
        <dbReference type="EMBL" id="RBW67281.1"/>
    </source>
</evidence>
<dbReference type="Gene3D" id="1.10.260.40">
    <property type="entry name" value="lambda repressor-like DNA-binding domains"/>
    <property type="match status" value="1"/>
</dbReference>
<dbReference type="CDD" id="cd00093">
    <property type="entry name" value="HTH_XRE"/>
    <property type="match status" value="1"/>
</dbReference>
<dbReference type="PROSITE" id="PS50943">
    <property type="entry name" value="HTH_CROC1"/>
    <property type="match status" value="1"/>
</dbReference>
<dbReference type="InterPro" id="IPR001387">
    <property type="entry name" value="Cro/C1-type_HTH"/>
</dbReference>
<evidence type="ECO:0000313" key="3">
    <source>
        <dbReference type="Proteomes" id="UP000253314"/>
    </source>
</evidence>
<keyword evidence="3" id="KW-1185">Reference proteome</keyword>
<gene>
    <name evidence="2" type="ORF">DS031_23050</name>
</gene>
<dbReference type="AlphaFoldDB" id="A0A366XTJ6"/>
<protein>
    <submittedName>
        <fullName evidence="2">XRE family transcriptional regulator</fullName>
    </submittedName>
</protein>
<dbReference type="SUPFAM" id="SSF47413">
    <property type="entry name" value="lambda repressor-like DNA-binding domains"/>
    <property type="match status" value="1"/>
</dbReference>
<organism evidence="2 3">
    <name type="scientific">Bacillus taeanensis</name>
    <dbReference type="NCBI Taxonomy" id="273032"/>
    <lineage>
        <taxon>Bacteria</taxon>
        <taxon>Bacillati</taxon>
        <taxon>Bacillota</taxon>
        <taxon>Bacilli</taxon>
        <taxon>Bacillales</taxon>
        <taxon>Bacillaceae</taxon>
        <taxon>Bacillus</taxon>
    </lineage>
</organism>
<reference evidence="2 3" key="1">
    <citation type="submission" date="2018-07" db="EMBL/GenBank/DDBJ databases">
        <title>Lottiidibacillus patelloidae gen. nov., sp. nov., isolated from the intestinal tract of a marine limpet and the reclassification of B. taeanensis BH030017T, B. algicola KMM 3737T and B. hwajinpoensis SW-72T as genus Lottiidibacillus.</title>
        <authorList>
            <person name="Liu R."/>
            <person name="Huang Z."/>
        </authorList>
    </citation>
    <scope>NUCLEOTIDE SEQUENCE [LARGE SCALE GENOMIC DNA]</scope>
    <source>
        <strain evidence="2 3">BH030017</strain>
    </source>
</reference>
<dbReference type="InterPro" id="IPR010982">
    <property type="entry name" value="Lambda_DNA-bd_dom_sf"/>
</dbReference>
<dbReference type="Proteomes" id="UP000253314">
    <property type="component" value="Unassembled WGS sequence"/>
</dbReference>
<dbReference type="OrthoDB" id="2322940at2"/>
<feature type="domain" description="HTH cro/C1-type" evidence="1">
    <location>
        <begin position="30"/>
        <end position="83"/>
    </location>
</feature>
<comment type="caution">
    <text evidence="2">The sequence shown here is derived from an EMBL/GenBank/DDBJ whole genome shotgun (WGS) entry which is preliminary data.</text>
</comment>
<dbReference type="Pfam" id="PF01381">
    <property type="entry name" value="HTH_3"/>
    <property type="match status" value="1"/>
</dbReference>
<name>A0A366XTJ6_9BACI</name>
<accession>A0A366XTJ6</accession>
<dbReference type="RefSeq" id="WP_113808506.1">
    <property type="nucleotide sequence ID" value="NZ_QOCW01000045.1"/>
</dbReference>
<evidence type="ECO:0000259" key="1">
    <source>
        <dbReference type="PROSITE" id="PS50943"/>
    </source>
</evidence>
<dbReference type="EMBL" id="QOCW01000045">
    <property type="protein sequence ID" value="RBW67281.1"/>
    <property type="molecule type" value="Genomic_DNA"/>
</dbReference>
<proteinExistence type="predicted"/>
<dbReference type="GO" id="GO:0003677">
    <property type="term" value="F:DNA binding"/>
    <property type="evidence" value="ECO:0007669"/>
    <property type="project" value="InterPro"/>
</dbReference>
<dbReference type="SMART" id="SM00530">
    <property type="entry name" value="HTH_XRE"/>
    <property type="match status" value="1"/>
</dbReference>
<sequence>MSDIFKKYGDIVGDQHVKKLQHQGYIAAQIKKKRRDLNMSQQELADLIKKPKSTIGRIEAGLTIPRVDTLYDISKALGIPIVIDGTNPDSKNTYVEV</sequence>